<keyword evidence="3" id="KW-1185">Reference proteome</keyword>
<dbReference type="EMBL" id="VIEB01001099">
    <property type="protein sequence ID" value="TQD75438.1"/>
    <property type="molecule type" value="Genomic_DNA"/>
</dbReference>
<accession>A0A540KMK4</accession>
<evidence type="ECO:0000256" key="1">
    <source>
        <dbReference type="SAM" id="MobiDB-lite"/>
    </source>
</evidence>
<protein>
    <submittedName>
        <fullName evidence="2">Uncharacterized protein</fullName>
    </submittedName>
</protein>
<dbReference type="Proteomes" id="UP000315295">
    <property type="component" value="Unassembled WGS sequence"/>
</dbReference>
<name>A0A540KMK4_MALBA</name>
<organism evidence="2 3">
    <name type="scientific">Malus baccata</name>
    <name type="common">Siberian crab apple</name>
    <name type="synonym">Pyrus baccata</name>
    <dbReference type="NCBI Taxonomy" id="106549"/>
    <lineage>
        <taxon>Eukaryota</taxon>
        <taxon>Viridiplantae</taxon>
        <taxon>Streptophyta</taxon>
        <taxon>Embryophyta</taxon>
        <taxon>Tracheophyta</taxon>
        <taxon>Spermatophyta</taxon>
        <taxon>Magnoliopsida</taxon>
        <taxon>eudicotyledons</taxon>
        <taxon>Gunneridae</taxon>
        <taxon>Pentapetalae</taxon>
        <taxon>rosids</taxon>
        <taxon>fabids</taxon>
        <taxon>Rosales</taxon>
        <taxon>Rosaceae</taxon>
        <taxon>Amygdaloideae</taxon>
        <taxon>Maleae</taxon>
        <taxon>Malus</taxon>
    </lineage>
</organism>
<dbReference type="AlphaFoldDB" id="A0A540KMK4"/>
<feature type="compositionally biased region" description="Basic and acidic residues" evidence="1">
    <location>
        <begin position="172"/>
        <end position="191"/>
    </location>
</feature>
<gene>
    <name evidence="2" type="ORF">C1H46_039023</name>
</gene>
<reference evidence="2 3" key="1">
    <citation type="journal article" date="2019" name="G3 (Bethesda)">
        <title>Sequencing of a Wild Apple (Malus baccata) Genome Unravels the Differences Between Cultivated and Wild Apple Species Regarding Disease Resistance and Cold Tolerance.</title>
        <authorList>
            <person name="Chen X."/>
        </authorList>
    </citation>
    <scope>NUCLEOTIDE SEQUENCE [LARGE SCALE GENOMIC DNA]</scope>
    <source>
        <strain evidence="3">cv. Shandingzi</strain>
        <tissue evidence="2">Leaves</tissue>
    </source>
</reference>
<evidence type="ECO:0000313" key="2">
    <source>
        <dbReference type="EMBL" id="TQD75438.1"/>
    </source>
</evidence>
<proteinExistence type="predicted"/>
<evidence type="ECO:0000313" key="3">
    <source>
        <dbReference type="Proteomes" id="UP000315295"/>
    </source>
</evidence>
<comment type="caution">
    <text evidence="2">The sequence shown here is derived from an EMBL/GenBank/DDBJ whole genome shotgun (WGS) entry which is preliminary data.</text>
</comment>
<feature type="compositionally biased region" description="Gly residues" evidence="1">
    <location>
        <begin position="194"/>
        <end position="203"/>
    </location>
</feature>
<feature type="region of interest" description="Disordered" evidence="1">
    <location>
        <begin position="172"/>
        <end position="203"/>
    </location>
</feature>
<sequence>MPGVKWWYSDGRQPPPLSMNLAVRKRPTGSWDVRVDLPNASGDGQKQHRQNSAEEGHRRSSSSLFQAQENYKNCDPVAGWKKRTMQALSLTVAPCSSPPKPNGFGPIWSLLGSGPLGDSELQEEADERLQEPATRPACEISRAPQDDNVMLSTRFSPTIARVTMSIGEIGWDKKLPGKEETAKKVKPRPEKTSNGGGTKVVDL</sequence>
<feature type="region of interest" description="Disordered" evidence="1">
    <location>
        <begin position="1"/>
        <end position="67"/>
    </location>
</feature>